<evidence type="ECO:0000313" key="1">
    <source>
        <dbReference type="EMBL" id="CAD8366974.1"/>
    </source>
</evidence>
<dbReference type="AlphaFoldDB" id="A0A7S0FLI9"/>
<name>A0A7S0FLI9_9STRA</name>
<accession>A0A7S0FLI9</accession>
<proteinExistence type="predicted"/>
<protein>
    <submittedName>
        <fullName evidence="1">Uncharacterized protein</fullName>
    </submittedName>
</protein>
<sequence length="165" mass="19272">MVTDKLPESRNITLPRNASGLTIECDFRLEKRRRGLLFFSASVEFQISTESESLTKTIQAKRKRIRRTAHLQTQKYQRFIALRSLPEDATIGILLIKYVVTNLSRRSRIQGRKKQRFFLLQSRLYEGSERIIQNSVLQQARTDGNVFEHNDDGMHLRKSRTVPPL</sequence>
<reference evidence="1" key="1">
    <citation type="submission" date="2021-01" db="EMBL/GenBank/DDBJ databases">
        <authorList>
            <person name="Corre E."/>
            <person name="Pelletier E."/>
            <person name="Niang G."/>
            <person name="Scheremetjew M."/>
            <person name="Finn R."/>
            <person name="Kale V."/>
            <person name="Holt S."/>
            <person name="Cochrane G."/>
            <person name="Meng A."/>
            <person name="Brown T."/>
            <person name="Cohen L."/>
        </authorList>
    </citation>
    <scope>NUCLEOTIDE SEQUENCE</scope>
    <source>
        <strain evidence="1">CCMP3303</strain>
    </source>
</reference>
<gene>
    <name evidence="1" type="ORF">MPOL1434_LOCUS4192</name>
</gene>
<organism evidence="1">
    <name type="scientific">Minutocellus polymorphus</name>
    <dbReference type="NCBI Taxonomy" id="265543"/>
    <lineage>
        <taxon>Eukaryota</taxon>
        <taxon>Sar</taxon>
        <taxon>Stramenopiles</taxon>
        <taxon>Ochrophyta</taxon>
        <taxon>Bacillariophyta</taxon>
        <taxon>Mediophyceae</taxon>
        <taxon>Cymatosirophycidae</taxon>
        <taxon>Cymatosirales</taxon>
        <taxon>Cymatosiraceae</taxon>
        <taxon>Minutocellus</taxon>
    </lineage>
</organism>
<dbReference type="EMBL" id="HBEJ01007076">
    <property type="protein sequence ID" value="CAD8366974.1"/>
    <property type="molecule type" value="Transcribed_RNA"/>
</dbReference>